<evidence type="ECO:0000313" key="3">
    <source>
        <dbReference type="EMBL" id="TBN06518.1"/>
    </source>
</evidence>
<dbReference type="SUPFAM" id="SSF53756">
    <property type="entry name" value="UDP-Glycosyltransferase/glycogen phosphorylase"/>
    <property type="match status" value="1"/>
</dbReference>
<dbReference type="Pfam" id="PF00534">
    <property type="entry name" value="Glycos_transf_1"/>
    <property type="match status" value="1"/>
</dbReference>
<dbReference type="AlphaFoldDB" id="A0A4Q9FHH4"/>
<dbReference type="Proteomes" id="UP000291142">
    <property type="component" value="Unassembled WGS sequence"/>
</dbReference>
<evidence type="ECO:0000313" key="4">
    <source>
        <dbReference type="Proteomes" id="UP000291142"/>
    </source>
</evidence>
<dbReference type="PANTHER" id="PTHR12526">
    <property type="entry name" value="GLYCOSYLTRANSFERASE"/>
    <property type="match status" value="1"/>
</dbReference>
<dbReference type="EMBL" id="SIRT01000001">
    <property type="protein sequence ID" value="TBN06518.1"/>
    <property type="molecule type" value="Genomic_DNA"/>
</dbReference>
<dbReference type="InterPro" id="IPR028098">
    <property type="entry name" value="Glyco_trans_4-like_N"/>
</dbReference>
<feature type="domain" description="Glycosyltransferase subfamily 4-like N-terminal" evidence="2">
    <location>
        <begin position="7"/>
        <end position="156"/>
    </location>
</feature>
<feature type="domain" description="Glycosyl transferase family 1" evidence="1">
    <location>
        <begin position="188"/>
        <end position="350"/>
    </location>
</feature>
<evidence type="ECO:0000259" key="2">
    <source>
        <dbReference type="Pfam" id="PF13477"/>
    </source>
</evidence>
<accession>A0A4Q9FHH4</accession>
<proteinExistence type="predicted"/>
<keyword evidence="4" id="KW-1185">Reference proteome</keyword>
<comment type="caution">
    <text evidence="3">The sequence shown here is derived from an EMBL/GenBank/DDBJ whole genome shotgun (WGS) entry which is preliminary data.</text>
</comment>
<dbReference type="PANTHER" id="PTHR12526:SF638">
    <property type="entry name" value="SPORE COAT PROTEIN SA"/>
    <property type="match status" value="1"/>
</dbReference>
<dbReference type="CDD" id="cd03808">
    <property type="entry name" value="GT4_CapM-like"/>
    <property type="match status" value="1"/>
</dbReference>
<organism evidence="3 4">
    <name type="scientific">Hyunsoonleella flava</name>
    <dbReference type="NCBI Taxonomy" id="2527939"/>
    <lineage>
        <taxon>Bacteria</taxon>
        <taxon>Pseudomonadati</taxon>
        <taxon>Bacteroidota</taxon>
        <taxon>Flavobacteriia</taxon>
        <taxon>Flavobacteriales</taxon>
        <taxon>Flavobacteriaceae</taxon>
    </lineage>
</organism>
<dbReference type="GO" id="GO:0016757">
    <property type="term" value="F:glycosyltransferase activity"/>
    <property type="evidence" value="ECO:0007669"/>
    <property type="project" value="InterPro"/>
</dbReference>
<sequence>MSNKKRILIVSSLANSLTNFRGDFIKSLISNGYEVYAGAPGFTPENHKEIEGLGAIPVAFNLQRTGLNPFVDFKTILELKRIIRNKKIDLVFPYTIKPVIYSSVAANMCKVPVVSLITGLGFTFTGLSLKSKALQKLNEFLYKRSIRKNKVVVFQNVDDKNLFMDRKILTKQNKTEVVSGSGVNLEKFKFRKNLKSDESASFIIVTRLIREKGTSLFIEAAKILKPKYPNSEFHIIGAPGNSPSAVKIEELDVLHNNGTLVYHGAQSNIAEHLSQRDVFVLPTYYREGVPRSILEALSVGMPIITTDTPGCRETVIHKENGFLIPIQNLEALVDAMEFFILNPKRLTEMGLSSRAYAERRFDVNIINKDLLRIINNAI</sequence>
<protein>
    <submittedName>
        <fullName evidence="3">Glycosyltransferase family 1 protein</fullName>
    </submittedName>
</protein>
<keyword evidence="3" id="KW-0808">Transferase</keyword>
<name>A0A4Q9FHH4_9FLAO</name>
<dbReference type="InterPro" id="IPR001296">
    <property type="entry name" value="Glyco_trans_1"/>
</dbReference>
<dbReference type="RefSeq" id="WP_130962505.1">
    <property type="nucleotide sequence ID" value="NZ_SIRT01000001.1"/>
</dbReference>
<dbReference type="Gene3D" id="3.40.50.2000">
    <property type="entry name" value="Glycogen Phosphorylase B"/>
    <property type="match status" value="2"/>
</dbReference>
<reference evidence="3 4" key="1">
    <citation type="submission" date="2019-02" db="EMBL/GenBank/DDBJ databases">
        <title>Hyunsoonleella sp., isolated from marine sediment.</title>
        <authorList>
            <person name="Liu B.-T."/>
        </authorList>
    </citation>
    <scope>NUCLEOTIDE SEQUENCE [LARGE SCALE GENOMIC DNA]</scope>
    <source>
        <strain evidence="3 4">T58</strain>
    </source>
</reference>
<dbReference type="Pfam" id="PF13477">
    <property type="entry name" value="Glyco_trans_4_2"/>
    <property type="match status" value="1"/>
</dbReference>
<evidence type="ECO:0000259" key="1">
    <source>
        <dbReference type="Pfam" id="PF00534"/>
    </source>
</evidence>
<dbReference type="OrthoDB" id="9790710at2"/>
<gene>
    <name evidence="3" type="ORF">EYD45_01140</name>
</gene>